<dbReference type="SUPFAM" id="SSF50630">
    <property type="entry name" value="Acid proteases"/>
    <property type="match status" value="1"/>
</dbReference>
<dbReference type="Gene3D" id="2.40.70.10">
    <property type="entry name" value="Acid Proteases"/>
    <property type="match status" value="1"/>
</dbReference>
<accession>A0A397YEE7</accession>
<dbReference type="InterPro" id="IPR021109">
    <property type="entry name" value="Peptidase_aspartic_dom_sf"/>
</dbReference>
<organism evidence="1 2">
    <name type="scientific">Brassica campestris</name>
    <name type="common">Field mustard</name>
    <dbReference type="NCBI Taxonomy" id="3711"/>
    <lineage>
        <taxon>Eukaryota</taxon>
        <taxon>Viridiplantae</taxon>
        <taxon>Streptophyta</taxon>
        <taxon>Embryophyta</taxon>
        <taxon>Tracheophyta</taxon>
        <taxon>Spermatophyta</taxon>
        <taxon>Magnoliopsida</taxon>
        <taxon>eudicotyledons</taxon>
        <taxon>Gunneridae</taxon>
        <taxon>Pentapetalae</taxon>
        <taxon>rosids</taxon>
        <taxon>malvids</taxon>
        <taxon>Brassicales</taxon>
        <taxon>Brassicaceae</taxon>
        <taxon>Brassiceae</taxon>
        <taxon>Brassica</taxon>
    </lineage>
</organism>
<gene>
    <name evidence="1" type="ORF">BRARA_H00969</name>
</gene>
<name>A0A397YEE7_BRACM</name>
<evidence type="ECO:0000313" key="1">
    <source>
        <dbReference type="EMBL" id="RID50224.1"/>
    </source>
</evidence>
<dbReference type="Pfam" id="PF08284">
    <property type="entry name" value="RVP_2"/>
    <property type="match status" value="1"/>
</dbReference>
<reference evidence="1 2" key="1">
    <citation type="submission" date="2018-06" db="EMBL/GenBank/DDBJ databases">
        <title>WGS assembly of Brassica rapa FPsc.</title>
        <authorList>
            <person name="Bowman J."/>
            <person name="Kohchi T."/>
            <person name="Yamato K."/>
            <person name="Jenkins J."/>
            <person name="Shu S."/>
            <person name="Ishizaki K."/>
            <person name="Yamaoka S."/>
            <person name="Nishihama R."/>
            <person name="Nakamura Y."/>
            <person name="Berger F."/>
            <person name="Adam C."/>
            <person name="Aki S."/>
            <person name="Althoff F."/>
            <person name="Araki T."/>
            <person name="Arteaga-Vazquez M."/>
            <person name="Balasubrmanian S."/>
            <person name="Bauer D."/>
            <person name="Boehm C."/>
            <person name="Briginshaw L."/>
            <person name="Caballero-Perez J."/>
            <person name="Catarino B."/>
            <person name="Chen F."/>
            <person name="Chiyoda S."/>
            <person name="Chovatia M."/>
            <person name="Davies K."/>
            <person name="Delmans M."/>
            <person name="Demura T."/>
            <person name="Dierschke T."/>
            <person name="Dolan L."/>
            <person name="Dorantes-Acosta A."/>
            <person name="Eklund D."/>
            <person name="Florent S."/>
            <person name="Flores-Sandoval E."/>
            <person name="Fujiyama A."/>
            <person name="Fukuzawa H."/>
            <person name="Galik B."/>
            <person name="Grimanelli D."/>
            <person name="Grimwood J."/>
            <person name="Grossniklaus U."/>
            <person name="Hamada T."/>
            <person name="Haseloff J."/>
            <person name="Hetherington A."/>
            <person name="Higo A."/>
            <person name="Hirakawa Y."/>
            <person name="Hundley H."/>
            <person name="Ikeda Y."/>
            <person name="Inoue K."/>
            <person name="Inoue S."/>
            <person name="Ishida S."/>
            <person name="Jia Q."/>
            <person name="Kakita M."/>
            <person name="Kanazawa T."/>
            <person name="Kawai Y."/>
            <person name="Kawashima T."/>
            <person name="Kennedy M."/>
            <person name="Kinose K."/>
            <person name="Kinoshita T."/>
            <person name="Kohara Y."/>
            <person name="Koide E."/>
            <person name="Komatsu K."/>
            <person name="Kopischke S."/>
            <person name="Kubo M."/>
            <person name="Kyozuka J."/>
            <person name="Lagercrantz U."/>
            <person name="Lin S."/>
            <person name="Lindquist E."/>
            <person name="Lipzen A."/>
            <person name="Lu C."/>
            <person name="Luna E."/>
            <person name="Martienssen R."/>
            <person name="Minamino N."/>
            <person name="Mizutani M."/>
            <person name="Mizutani M."/>
            <person name="Mochizuki N."/>
            <person name="Monte I."/>
            <person name="Mosher R."/>
            <person name="Nagasaki H."/>
            <person name="Nakagami H."/>
            <person name="Naramoto S."/>
            <person name="Nishitani K."/>
            <person name="Ohtani M."/>
            <person name="Okamoto T."/>
            <person name="Okumura M."/>
            <person name="Phillips J."/>
            <person name="Pollak B."/>
            <person name="Reinders A."/>
            <person name="Roevekamp M."/>
            <person name="Sano R."/>
            <person name="Sawa S."/>
            <person name="Schmid M."/>
            <person name="Shirakawa M."/>
            <person name="Solano R."/>
            <person name="Spunde A."/>
            <person name="Suetsugu N."/>
            <person name="Sugano S."/>
            <person name="Sugiyama A."/>
            <person name="Sun R."/>
            <person name="Suzuki Y."/>
            <person name="Takenaka M."/>
            <person name="Takezawa D."/>
            <person name="Tomogane H."/>
            <person name="Tsuzuki M."/>
            <person name="Ueda T."/>
            <person name="Umeda M."/>
            <person name="Ward J."/>
            <person name="Watanabe Y."/>
            <person name="Yazaki K."/>
            <person name="Yokoyama R."/>
            <person name="Yoshitake Y."/>
            <person name="Yotsui I."/>
            <person name="Zachgo S."/>
            <person name="Schmutz J."/>
        </authorList>
    </citation>
    <scope>NUCLEOTIDE SEQUENCE [LARGE SCALE GENOMIC DNA]</scope>
    <source>
        <strain evidence="2">cv. B-3</strain>
    </source>
</reference>
<evidence type="ECO:0000313" key="2">
    <source>
        <dbReference type="Proteomes" id="UP000264353"/>
    </source>
</evidence>
<proteinExistence type="predicted"/>
<dbReference type="Proteomes" id="UP000264353">
    <property type="component" value="Chromosome A8"/>
</dbReference>
<sequence length="318" mass="36198">MQERKRKGLCMFCEEPFTPGHQLKHRRSEFLFLEADPTEFDEEIALKEQLRETTINDQDVKVPSISIHALNGSSTFNCMRLLGLYGKRKLKILIDPGSTHNFLDLQIAKGLGCYLKPIKPASVVAAGGDLITQYKCSNFAWKMQGYKFKTEIRTLPLGCGDLVLGVEWLSTLGPILWDFLHLQMEFKFQGLKHVLRGTTPNSSKIITRGSLNKQIFQEPQIAMLHLREIDKTIPPQQPPPGHMPYLLGKSSSPATDRSLQKLKFCPNLPYSTLTLPHYLNEVGTRKEPAQIYQNFIAEFPHFQISILEDKYDLKEGVL</sequence>
<dbReference type="CDD" id="cd00303">
    <property type="entry name" value="retropepsin_like"/>
    <property type="match status" value="1"/>
</dbReference>
<dbReference type="EMBL" id="CM010635">
    <property type="protein sequence ID" value="RID50224.1"/>
    <property type="molecule type" value="Genomic_DNA"/>
</dbReference>
<protein>
    <submittedName>
        <fullName evidence="1">Uncharacterized protein</fullName>
    </submittedName>
</protein>
<dbReference type="AlphaFoldDB" id="A0A397YEE7"/>